<accession>A0ABD5W7C6</accession>
<keyword evidence="2" id="KW-0812">Transmembrane</keyword>
<evidence type="ECO:0000256" key="2">
    <source>
        <dbReference type="SAM" id="Phobius"/>
    </source>
</evidence>
<evidence type="ECO:0008006" key="5">
    <source>
        <dbReference type="Google" id="ProtNLM"/>
    </source>
</evidence>
<feature type="transmembrane region" description="Helical" evidence="2">
    <location>
        <begin position="148"/>
        <end position="168"/>
    </location>
</feature>
<dbReference type="AlphaFoldDB" id="A0ABD5W7C6"/>
<dbReference type="GeneID" id="76631233"/>
<dbReference type="EMBL" id="JBHSZI010000001">
    <property type="protein sequence ID" value="MFC7059138.1"/>
    <property type="molecule type" value="Genomic_DNA"/>
</dbReference>
<keyword evidence="2" id="KW-1133">Transmembrane helix</keyword>
<protein>
    <recommendedName>
        <fullName evidence="5">DUF805 domain-containing protein</fullName>
    </recommendedName>
</protein>
<evidence type="ECO:0000256" key="1">
    <source>
        <dbReference type="SAM" id="MobiDB-lite"/>
    </source>
</evidence>
<gene>
    <name evidence="3" type="ORF">ACFQQG_14310</name>
</gene>
<comment type="caution">
    <text evidence="3">The sequence shown here is derived from an EMBL/GenBank/DDBJ whole genome shotgun (WGS) entry which is preliminary data.</text>
</comment>
<keyword evidence="2" id="KW-0472">Membrane</keyword>
<sequence length="243" mass="26165">MNDDEAETAREADDVGTGASPQGDSEEDPAPHIEEALETLPDGSKLRGEVVAVERVGSSAVPEDVPYEVAGDALALTLDIDHLEGEATTYFAWPDAGADDRLERLLWLREFGPDQVTDFQGAQMLLTVENGHVVPVLPETKPRGDERAYVGILVGLLPSLLIFLSGLFGAGDALFTQAFVGVWAAGTFLVLPVSLYLDAWHLRTTMDWRGRPLLWAGLSVIPAVNVMAVSAYLVLRQSADPLT</sequence>
<proteinExistence type="predicted"/>
<reference evidence="3 4" key="1">
    <citation type="journal article" date="2019" name="Int. J. Syst. Evol. Microbiol.">
        <title>The Global Catalogue of Microorganisms (GCM) 10K type strain sequencing project: providing services to taxonomists for standard genome sequencing and annotation.</title>
        <authorList>
            <consortium name="The Broad Institute Genomics Platform"/>
            <consortium name="The Broad Institute Genome Sequencing Center for Infectious Disease"/>
            <person name="Wu L."/>
            <person name="Ma J."/>
        </authorList>
    </citation>
    <scope>NUCLEOTIDE SEQUENCE [LARGE SCALE GENOMIC DNA]</scope>
    <source>
        <strain evidence="3 4">JCM 30072</strain>
    </source>
</reference>
<keyword evidence="4" id="KW-1185">Reference proteome</keyword>
<dbReference type="Proteomes" id="UP001596445">
    <property type="component" value="Unassembled WGS sequence"/>
</dbReference>
<feature type="region of interest" description="Disordered" evidence="1">
    <location>
        <begin position="1"/>
        <end position="31"/>
    </location>
</feature>
<feature type="transmembrane region" description="Helical" evidence="2">
    <location>
        <begin position="174"/>
        <end position="197"/>
    </location>
</feature>
<dbReference type="RefSeq" id="WP_267161872.1">
    <property type="nucleotide sequence ID" value="NZ_CP112972.1"/>
</dbReference>
<evidence type="ECO:0000313" key="3">
    <source>
        <dbReference type="EMBL" id="MFC7059138.1"/>
    </source>
</evidence>
<evidence type="ECO:0000313" key="4">
    <source>
        <dbReference type="Proteomes" id="UP001596445"/>
    </source>
</evidence>
<name>A0ABD5W7C6_9EURY</name>
<feature type="transmembrane region" description="Helical" evidence="2">
    <location>
        <begin position="213"/>
        <end position="235"/>
    </location>
</feature>
<organism evidence="3 4">
    <name type="scientific">Halovenus salina</name>
    <dbReference type="NCBI Taxonomy" id="1510225"/>
    <lineage>
        <taxon>Archaea</taxon>
        <taxon>Methanobacteriati</taxon>
        <taxon>Methanobacteriota</taxon>
        <taxon>Stenosarchaea group</taxon>
        <taxon>Halobacteria</taxon>
        <taxon>Halobacteriales</taxon>
        <taxon>Haloarculaceae</taxon>
        <taxon>Halovenus</taxon>
    </lineage>
</organism>